<sequence length="542" mass="60900">MATTMAFPPSSSVGIARQPKRPTSSRSGDKQAIWIPMLQSASKGKDLTEKQLIVLGGTPDQQKDFLEQLNPEEDTTRPRFNQRRSPRTAPVSNKYALGYTYHDVLDADQEDVLARMNVYMLSNLSGAFAPLLKPLLTPRTVKDTLITILLDWSEPWKWARQLRQWIRLLRKVILSLDDQTKIEMEENMNSWKEKRAAPDAQNPSSEQKAAAAPVLPLGPGEWDEELGIPLSVVCVQGEKIEKMEREQGWEEDHFDFLLQWLRTVLLKHGASLCYTASFDANHVRTLLHSSLNIQSLLKRDVAKHNVIDRDKILVPPNWDSWGKIRILRDAFDAESVAEKWSIEIQASPEQTIDFKKPESDSTSAVALFESSIPKQPDQPDSLKLAPQITLTVPTLQEFLTEQQATLQKLAERDDADMLNGEGRVYTTGSRHRDDRAQPVGSRVVEHHGTYSINVNGIDVDAEEATRRLREREQERISGKRDGTPKGIKTVEAAANTDTAVMKDFFAGLMQKSTKGTGRSQPQSGVASPRRESPVPSGRVTDR</sequence>
<keyword evidence="2" id="KW-1185">Reference proteome</keyword>
<gene>
    <name evidence="1" type="ORF">H2198_004195</name>
</gene>
<proteinExistence type="predicted"/>
<name>A0ACC3A9C1_9EURO</name>
<dbReference type="Proteomes" id="UP001172386">
    <property type="component" value="Unassembled WGS sequence"/>
</dbReference>
<reference evidence="1" key="1">
    <citation type="submission" date="2022-10" db="EMBL/GenBank/DDBJ databases">
        <title>Culturing micro-colonial fungi from biological soil crusts in the Mojave desert and describing Neophaeococcomyces mojavensis, and introducing the new genera and species Taxawa tesnikishii.</title>
        <authorList>
            <person name="Kurbessoian T."/>
            <person name="Stajich J.E."/>
        </authorList>
    </citation>
    <scope>NUCLEOTIDE SEQUENCE</scope>
    <source>
        <strain evidence="1">JES_112</strain>
    </source>
</reference>
<protein>
    <submittedName>
        <fullName evidence="1">Uncharacterized protein</fullName>
    </submittedName>
</protein>
<comment type="caution">
    <text evidence="1">The sequence shown here is derived from an EMBL/GenBank/DDBJ whole genome shotgun (WGS) entry which is preliminary data.</text>
</comment>
<dbReference type="EMBL" id="JAPDRQ010000061">
    <property type="protein sequence ID" value="KAJ9657667.1"/>
    <property type="molecule type" value="Genomic_DNA"/>
</dbReference>
<accession>A0ACC3A9C1</accession>
<evidence type="ECO:0000313" key="1">
    <source>
        <dbReference type="EMBL" id="KAJ9657667.1"/>
    </source>
</evidence>
<evidence type="ECO:0000313" key="2">
    <source>
        <dbReference type="Proteomes" id="UP001172386"/>
    </source>
</evidence>
<organism evidence="1 2">
    <name type="scientific">Neophaeococcomyces mojaviensis</name>
    <dbReference type="NCBI Taxonomy" id="3383035"/>
    <lineage>
        <taxon>Eukaryota</taxon>
        <taxon>Fungi</taxon>
        <taxon>Dikarya</taxon>
        <taxon>Ascomycota</taxon>
        <taxon>Pezizomycotina</taxon>
        <taxon>Eurotiomycetes</taxon>
        <taxon>Chaetothyriomycetidae</taxon>
        <taxon>Chaetothyriales</taxon>
        <taxon>Chaetothyriales incertae sedis</taxon>
        <taxon>Neophaeococcomyces</taxon>
    </lineage>
</organism>